<dbReference type="PANTHER" id="PTHR30290">
    <property type="entry name" value="PERIPLASMIC BINDING COMPONENT OF ABC TRANSPORTER"/>
    <property type="match status" value="1"/>
</dbReference>
<dbReference type="Pfam" id="PF00496">
    <property type="entry name" value="SBP_bac_5"/>
    <property type="match status" value="1"/>
</dbReference>
<keyword evidence="4 5" id="KW-0732">Signal</keyword>
<dbReference type="AlphaFoldDB" id="A0A8J3IF36"/>
<accession>A0A8J3IF36</accession>
<dbReference type="SUPFAM" id="SSF53850">
    <property type="entry name" value="Periplasmic binding protein-like II"/>
    <property type="match status" value="1"/>
</dbReference>
<protein>
    <submittedName>
        <fullName evidence="7">ABC transporter substrate-binding protein</fullName>
    </submittedName>
</protein>
<evidence type="ECO:0000256" key="5">
    <source>
        <dbReference type="SAM" id="SignalP"/>
    </source>
</evidence>
<evidence type="ECO:0000256" key="4">
    <source>
        <dbReference type="ARBA" id="ARBA00022729"/>
    </source>
</evidence>
<dbReference type="InterPro" id="IPR039424">
    <property type="entry name" value="SBP_5"/>
</dbReference>
<dbReference type="EMBL" id="BNJK01000001">
    <property type="protein sequence ID" value="GHO91370.1"/>
    <property type="molecule type" value="Genomic_DNA"/>
</dbReference>
<comment type="similarity">
    <text evidence="2">Belongs to the bacterial solute-binding protein 5 family.</text>
</comment>
<feature type="signal peptide" evidence="5">
    <location>
        <begin position="1"/>
        <end position="24"/>
    </location>
</feature>
<dbReference type="GO" id="GO:1904680">
    <property type="term" value="F:peptide transmembrane transporter activity"/>
    <property type="evidence" value="ECO:0007669"/>
    <property type="project" value="TreeGrafter"/>
</dbReference>
<name>A0A8J3IF36_9CHLR</name>
<comment type="subcellular location">
    <subcellularLocation>
        <location evidence="1">Cell envelope</location>
    </subcellularLocation>
</comment>
<evidence type="ECO:0000256" key="3">
    <source>
        <dbReference type="ARBA" id="ARBA00022448"/>
    </source>
</evidence>
<feature type="chain" id="PRO_5035220219" evidence="5">
    <location>
        <begin position="25"/>
        <end position="570"/>
    </location>
</feature>
<comment type="caution">
    <text evidence="7">The sequence shown here is derived from an EMBL/GenBank/DDBJ whole genome shotgun (WGS) entry which is preliminary data.</text>
</comment>
<evidence type="ECO:0000256" key="1">
    <source>
        <dbReference type="ARBA" id="ARBA00004196"/>
    </source>
</evidence>
<dbReference type="RefSeq" id="WP_220202267.1">
    <property type="nucleotide sequence ID" value="NZ_BNJK01000001.1"/>
</dbReference>
<dbReference type="PIRSF" id="PIRSF002741">
    <property type="entry name" value="MppA"/>
    <property type="match status" value="1"/>
</dbReference>
<proteinExistence type="inferred from homology"/>
<dbReference type="GO" id="GO:0043190">
    <property type="term" value="C:ATP-binding cassette (ABC) transporter complex"/>
    <property type="evidence" value="ECO:0007669"/>
    <property type="project" value="InterPro"/>
</dbReference>
<dbReference type="Gene3D" id="3.40.190.10">
    <property type="entry name" value="Periplasmic binding protein-like II"/>
    <property type="match status" value="1"/>
</dbReference>
<dbReference type="PROSITE" id="PS51257">
    <property type="entry name" value="PROKAR_LIPOPROTEIN"/>
    <property type="match status" value="1"/>
</dbReference>
<evidence type="ECO:0000259" key="6">
    <source>
        <dbReference type="Pfam" id="PF00496"/>
    </source>
</evidence>
<dbReference type="GO" id="GO:0042597">
    <property type="term" value="C:periplasmic space"/>
    <property type="evidence" value="ECO:0007669"/>
    <property type="project" value="UniProtKB-ARBA"/>
</dbReference>
<evidence type="ECO:0000313" key="8">
    <source>
        <dbReference type="Proteomes" id="UP000597444"/>
    </source>
</evidence>
<organism evidence="7 8">
    <name type="scientific">Reticulibacter mediterranei</name>
    <dbReference type="NCBI Taxonomy" id="2778369"/>
    <lineage>
        <taxon>Bacteria</taxon>
        <taxon>Bacillati</taxon>
        <taxon>Chloroflexota</taxon>
        <taxon>Ktedonobacteria</taxon>
        <taxon>Ktedonobacterales</taxon>
        <taxon>Reticulibacteraceae</taxon>
        <taxon>Reticulibacter</taxon>
    </lineage>
</organism>
<gene>
    <name evidence="7" type="ORF">KSF_014180</name>
</gene>
<dbReference type="GO" id="GO:0015833">
    <property type="term" value="P:peptide transport"/>
    <property type="evidence" value="ECO:0007669"/>
    <property type="project" value="TreeGrafter"/>
</dbReference>
<dbReference type="InterPro" id="IPR030678">
    <property type="entry name" value="Peptide/Ni-bd"/>
</dbReference>
<keyword evidence="8" id="KW-1185">Reference proteome</keyword>
<sequence>MSSNKDSARFLAMTLCLLAFLLTACDLQNPFQPVQQVKAPKEKQVYTIPETSVTDFETLDPALARDTPSMNAIQMIFTGLVQYNNKLEIAPQLAQSWHQEADGVTWTFHLKPNLTFNDGSPLTSSDIAYSIDRALQPTTQSTTAPLYLSLIKDADQLLAGRIPTLLGRSLQTPDPTTLVIVTKKNAAYFLAMLTSPCSYVVEKSLISKYGAKFTDHLTEGGGAGPFKVAQYVHGQVIRFVPNTHYYNKQPQLQNVKMVFFHSPDEAYNAYLSHQVDMTEVPLSTLANARQGQDFHQVPQLWINYYSMNYLVKPFDNVKIRQAFALAINKTDIAKNVWQDTVIPTNHIVPQGMPGYNANLKGPDGTTNLTGNVQRAQELLQQGMREEGWNSTTQMPKITLTYAKGLSSFDQEVQSLIQTWHKVLNVAIVSNPVDYNTLLDKVTGATLNTQGLQFWGLSWVGEYPDPQDWLSLQFARGVPNNNMNYGQNTSTTLAQQQAVQQALVSADANPDAAARLKSYQQAEQQLVNDVAWLPMEQVTATFLRTPSIVGIVDNGQGIIPPDDWANIYRVQ</sequence>
<evidence type="ECO:0000256" key="2">
    <source>
        <dbReference type="ARBA" id="ARBA00005695"/>
    </source>
</evidence>
<dbReference type="CDD" id="cd08504">
    <property type="entry name" value="PBP2_OppA"/>
    <property type="match status" value="1"/>
</dbReference>
<evidence type="ECO:0000313" key="7">
    <source>
        <dbReference type="EMBL" id="GHO91370.1"/>
    </source>
</evidence>
<dbReference type="Proteomes" id="UP000597444">
    <property type="component" value="Unassembled WGS sequence"/>
</dbReference>
<keyword evidence="3" id="KW-0813">Transport</keyword>
<dbReference type="GO" id="GO:0030313">
    <property type="term" value="C:cell envelope"/>
    <property type="evidence" value="ECO:0007669"/>
    <property type="project" value="UniProtKB-SubCell"/>
</dbReference>
<dbReference type="Gene3D" id="3.10.105.10">
    <property type="entry name" value="Dipeptide-binding Protein, Domain 3"/>
    <property type="match status" value="1"/>
</dbReference>
<feature type="domain" description="Solute-binding protein family 5" evidence="6">
    <location>
        <begin position="88"/>
        <end position="474"/>
    </location>
</feature>
<dbReference type="InterPro" id="IPR000914">
    <property type="entry name" value="SBP_5_dom"/>
</dbReference>
<dbReference type="Gene3D" id="3.90.76.10">
    <property type="entry name" value="Dipeptide-binding Protein, Domain 1"/>
    <property type="match status" value="1"/>
</dbReference>
<dbReference type="PANTHER" id="PTHR30290:SF10">
    <property type="entry name" value="PERIPLASMIC OLIGOPEPTIDE-BINDING PROTEIN-RELATED"/>
    <property type="match status" value="1"/>
</dbReference>
<reference evidence="7" key="1">
    <citation type="submission" date="2020-10" db="EMBL/GenBank/DDBJ databases">
        <title>Taxonomic study of unclassified bacteria belonging to the class Ktedonobacteria.</title>
        <authorList>
            <person name="Yabe S."/>
            <person name="Wang C.M."/>
            <person name="Zheng Y."/>
            <person name="Sakai Y."/>
            <person name="Cavaletti L."/>
            <person name="Monciardini P."/>
            <person name="Donadio S."/>
        </authorList>
    </citation>
    <scope>NUCLEOTIDE SEQUENCE</scope>
    <source>
        <strain evidence="7">ID150040</strain>
    </source>
</reference>